<keyword evidence="2" id="KW-0238">DNA-binding</keyword>
<name>A0ABM1W0G1_APLCA</name>
<protein>
    <submittedName>
        <fullName evidence="6">TATA-box-binding protein</fullName>
    </submittedName>
</protein>
<evidence type="ECO:0000256" key="4">
    <source>
        <dbReference type="SAM" id="MobiDB-lite"/>
    </source>
</evidence>
<reference evidence="6" key="1">
    <citation type="submission" date="2025-08" db="UniProtKB">
        <authorList>
            <consortium name="RefSeq"/>
        </authorList>
    </citation>
    <scope>IDENTIFICATION</scope>
</reference>
<dbReference type="PRINTS" id="PR00686">
    <property type="entry name" value="TIFACTORIID"/>
</dbReference>
<dbReference type="PANTHER" id="PTHR10126">
    <property type="entry name" value="TATA-BOX BINDING PROTEIN"/>
    <property type="match status" value="1"/>
</dbReference>
<sequence length="276" mass="30214">MSVISDTVHINGGLHNQPLGAAFKGEGGVVVGQDSLGAPHKLAENNETYKNNNLLGPSQNGGHSDTCGQDASGDAHAEESPEIDIIINNVVCTFGTRCHLNLKRIAMEGAHVEYKRENGMLNMKLRRPNATATIWSSGKITCTGSTRLVFLQGSGVFFYEPELHPGVTYRIKEPRATLKIFSTGSITVTAPCVLNVQLAIEHIYPLVCQFKMESSRIDKKVVLAEKKYFKKGGAIISNPMLQMVSDDEEDEFLDEEELGDEESEFSEDFDSDVSCD</sequence>
<dbReference type="RefSeq" id="XP_035828154.1">
    <property type="nucleotide sequence ID" value="XM_035972261.1"/>
</dbReference>
<evidence type="ECO:0000313" key="6">
    <source>
        <dbReference type="RefSeq" id="XP_035828154.1"/>
    </source>
</evidence>
<proteinExistence type="inferred from homology"/>
<feature type="region of interest" description="Disordered" evidence="4">
    <location>
        <begin position="248"/>
        <end position="276"/>
    </location>
</feature>
<dbReference type="Proteomes" id="UP000694888">
    <property type="component" value="Unplaced"/>
</dbReference>
<evidence type="ECO:0000256" key="2">
    <source>
        <dbReference type="ARBA" id="ARBA00023125"/>
    </source>
</evidence>
<feature type="compositionally biased region" description="Polar residues" evidence="4">
    <location>
        <begin position="49"/>
        <end position="69"/>
    </location>
</feature>
<feature type="region of interest" description="Disordered" evidence="4">
    <location>
        <begin position="49"/>
        <end position="75"/>
    </location>
</feature>
<evidence type="ECO:0000256" key="3">
    <source>
        <dbReference type="ARBA" id="ARBA00023163"/>
    </source>
</evidence>
<dbReference type="GeneID" id="101864328"/>
<organism evidence="5 6">
    <name type="scientific">Aplysia californica</name>
    <name type="common">California sea hare</name>
    <dbReference type="NCBI Taxonomy" id="6500"/>
    <lineage>
        <taxon>Eukaryota</taxon>
        <taxon>Metazoa</taxon>
        <taxon>Spiralia</taxon>
        <taxon>Lophotrochozoa</taxon>
        <taxon>Mollusca</taxon>
        <taxon>Gastropoda</taxon>
        <taxon>Heterobranchia</taxon>
        <taxon>Euthyneura</taxon>
        <taxon>Tectipleura</taxon>
        <taxon>Aplysiida</taxon>
        <taxon>Aplysioidea</taxon>
        <taxon>Aplysiidae</taxon>
        <taxon>Aplysia</taxon>
    </lineage>
</organism>
<dbReference type="Pfam" id="PF00352">
    <property type="entry name" value="TBP"/>
    <property type="match status" value="2"/>
</dbReference>
<dbReference type="SUPFAM" id="SSF55945">
    <property type="entry name" value="TATA-box binding protein-like"/>
    <property type="match status" value="2"/>
</dbReference>
<accession>A0ABM1W0G1</accession>
<keyword evidence="5" id="KW-1185">Reference proteome</keyword>
<dbReference type="Gene3D" id="3.30.310.10">
    <property type="entry name" value="TATA-Binding Protein"/>
    <property type="match status" value="2"/>
</dbReference>
<evidence type="ECO:0000256" key="1">
    <source>
        <dbReference type="ARBA" id="ARBA00005560"/>
    </source>
</evidence>
<comment type="similarity">
    <text evidence="1">Belongs to the TBP family.</text>
</comment>
<gene>
    <name evidence="6" type="primary">LOC101864328</name>
</gene>
<dbReference type="InterPro" id="IPR012295">
    <property type="entry name" value="TBP_dom_sf"/>
</dbReference>
<dbReference type="InterPro" id="IPR000814">
    <property type="entry name" value="TBP"/>
</dbReference>
<keyword evidence="3" id="KW-0804">Transcription</keyword>
<evidence type="ECO:0000313" key="5">
    <source>
        <dbReference type="Proteomes" id="UP000694888"/>
    </source>
</evidence>